<evidence type="ECO:0000313" key="2">
    <source>
        <dbReference type="Proteomes" id="UP000509346"/>
    </source>
</evidence>
<name>A0A7D5P571_9EURY</name>
<gene>
    <name evidence="1" type="ORF">HZS54_04845</name>
</gene>
<evidence type="ECO:0000313" key="1">
    <source>
        <dbReference type="EMBL" id="QLH81003.1"/>
    </source>
</evidence>
<dbReference type="EMBL" id="CP058909">
    <property type="protein sequence ID" value="QLH81003.1"/>
    <property type="molecule type" value="Genomic_DNA"/>
</dbReference>
<accession>A0A7D5P571</accession>
<reference evidence="1 2" key="1">
    <citation type="submission" date="2020-07" db="EMBL/GenBank/DDBJ databases">
        <title>Halosimplex litoreum sp. nov. and Halosimplex rubrum sp. nov., isolated from different salt environments.</title>
        <authorList>
            <person name="Cui H."/>
        </authorList>
    </citation>
    <scope>NUCLEOTIDE SEQUENCE [LARGE SCALE GENOMIC DNA]</scope>
    <source>
        <strain evidence="1 2">R2</strain>
    </source>
</reference>
<protein>
    <submittedName>
        <fullName evidence="1">Uncharacterized protein</fullName>
    </submittedName>
</protein>
<dbReference type="AlphaFoldDB" id="A0A7D5P571"/>
<dbReference type="GeneID" id="56081892"/>
<sequence length="82" mass="8968">MTEGITLAFTNEASNRRRIRLERRDAGGWTMHDEEFDGDKWRPVGREIVADVELEVGAAAADVLDVVGGAGQTVTGPEQVDR</sequence>
<organism evidence="1 2">
    <name type="scientific">Halosimplex pelagicum</name>
    <dbReference type="NCBI Taxonomy" id="869886"/>
    <lineage>
        <taxon>Archaea</taxon>
        <taxon>Methanobacteriati</taxon>
        <taxon>Methanobacteriota</taxon>
        <taxon>Stenosarchaea group</taxon>
        <taxon>Halobacteria</taxon>
        <taxon>Halobacteriales</taxon>
        <taxon>Haloarculaceae</taxon>
        <taxon>Halosimplex</taxon>
    </lineage>
</organism>
<proteinExistence type="predicted"/>
<dbReference type="RefSeq" id="WP_179920816.1">
    <property type="nucleotide sequence ID" value="NZ_CP058909.1"/>
</dbReference>
<dbReference type="Proteomes" id="UP000509346">
    <property type="component" value="Chromosome"/>
</dbReference>
<dbReference type="OrthoDB" id="11472at2157"/>
<dbReference type="KEGG" id="hpel:HZS54_04845"/>
<keyword evidence="2" id="KW-1185">Reference proteome</keyword>